<feature type="domain" description="LysM" evidence="1">
    <location>
        <begin position="181"/>
        <end position="225"/>
    </location>
</feature>
<gene>
    <name evidence="2" type="ORF">EDD30_2222</name>
</gene>
<name>A0A3N1GGU9_9ACTN</name>
<reference evidence="2 3" key="1">
    <citation type="submission" date="2018-11" db="EMBL/GenBank/DDBJ databases">
        <title>Sequencing the genomes of 1000 actinobacteria strains.</title>
        <authorList>
            <person name="Klenk H.-P."/>
        </authorList>
    </citation>
    <scope>NUCLEOTIDE SEQUENCE [LARGE SCALE GENOMIC DNA]</scope>
    <source>
        <strain evidence="2 3">DSM 43634</strain>
    </source>
</reference>
<dbReference type="PROSITE" id="PS51782">
    <property type="entry name" value="LYSM"/>
    <property type="match status" value="1"/>
</dbReference>
<dbReference type="CDD" id="cd00118">
    <property type="entry name" value="LysM"/>
    <property type="match status" value="1"/>
</dbReference>
<dbReference type="PANTHER" id="PTHR33734">
    <property type="entry name" value="LYSM DOMAIN-CONTAINING GPI-ANCHORED PROTEIN 2"/>
    <property type="match status" value="1"/>
</dbReference>
<dbReference type="OrthoDB" id="3298408at2"/>
<evidence type="ECO:0000313" key="2">
    <source>
        <dbReference type="EMBL" id="ROP29428.1"/>
    </source>
</evidence>
<dbReference type="RefSeq" id="WP_071806645.1">
    <property type="nucleotide sequence ID" value="NZ_RJKL01000001.1"/>
</dbReference>
<dbReference type="Proteomes" id="UP000271683">
    <property type="component" value="Unassembled WGS sequence"/>
</dbReference>
<organism evidence="2 3">
    <name type="scientific">Couchioplanes caeruleus</name>
    <dbReference type="NCBI Taxonomy" id="56438"/>
    <lineage>
        <taxon>Bacteria</taxon>
        <taxon>Bacillati</taxon>
        <taxon>Actinomycetota</taxon>
        <taxon>Actinomycetes</taxon>
        <taxon>Micromonosporales</taxon>
        <taxon>Micromonosporaceae</taxon>
        <taxon>Couchioplanes</taxon>
    </lineage>
</organism>
<dbReference type="AlphaFoldDB" id="A0A3N1GGU9"/>
<dbReference type="SMART" id="SM00257">
    <property type="entry name" value="LysM"/>
    <property type="match status" value="1"/>
</dbReference>
<sequence length="226" mass="25853">MSYLIESVLWPEMKKLEPDSKLGGILADKPGYHNTRNRLRAQGLRWDYSIRLPRDRKGPGDAAAAIDWTFPDAQAGRFTTIARYSKRLLDAGRVRDPRTYAMREFYGNVDADHDVEGWDFVRDKAATSDDSHLWHIHISVRRAYVNDREAIDAIVSILGGESLGDWQRRWGHGPRPVTRPRTYRVRAGDTLTGIARRYRTTVNTLCRLNHISDPDVLADGQVLRLT</sequence>
<protein>
    <submittedName>
        <fullName evidence="2">LysM domain-containing protein</fullName>
    </submittedName>
</protein>
<dbReference type="PANTHER" id="PTHR33734:SF22">
    <property type="entry name" value="MEMBRANE-BOUND LYTIC MUREIN TRANSGLYCOSYLASE D"/>
    <property type="match status" value="1"/>
</dbReference>
<dbReference type="EMBL" id="RJKL01000001">
    <property type="protein sequence ID" value="ROP29428.1"/>
    <property type="molecule type" value="Genomic_DNA"/>
</dbReference>
<evidence type="ECO:0000259" key="1">
    <source>
        <dbReference type="PROSITE" id="PS51782"/>
    </source>
</evidence>
<dbReference type="Gene3D" id="3.10.350.10">
    <property type="entry name" value="LysM domain"/>
    <property type="match status" value="1"/>
</dbReference>
<evidence type="ECO:0000313" key="3">
    <source>
        <dbReference type="Proteomes" id="UP000271683"/>
    </source>
</evidence>
<dbReference type="SUPFAM" id="SSF54106">
    <property type="entry name" value="LysM domain"/>
    <property type="match status" value="1"/>
</dbReference>
<comment type="caution">
    <text evidence="2">The sequence shown here is derived from an EMBL/GenBank/DDBJ whole genome shotgun (WGS) entry which is preliminary data.</text>
</comment>
<dbReference type="InterPro" id="IPR018392">
    <property type="entry name" value="LysM"/>
</dbReference>
<proteinExistence type="predicted"/>
<dbReference type="InterPro" id="IPR036779">
    <property type="entry name" value="LysM_dom_sf"/>
</dbReference>
<dbReference type="Pfam" id="PF01476">
    <property type="entry name" value="LysM"/>
    <property type="match status" value="1"/>
</dbReference>
<accession>A0A3N1GGU9</accession>